<dbReference type="GO" id="GO:0035556">
    <property type="term" value="P:intracellular signal transduction"/>
    <property type="evidence" value="ECO:0007669"/>
    <property type="project" value="TreeGrafter"/>
</dbReference>
<feature type="binding site" evidence="9">
    <location>
        <position position="51"/>
    </location>
    <ligand>
        <name>ATP</name>
        <dbReference type="ChEBI" id="CHEBI:30616"/>
    </ligand>
</feature>
<dbReference type="GO" id="GO:0106310">
    <property type="term" value="F:protein serine kinase activity"/>
    <property type="evidence" value="ECO:0007669"/>
    <property type="project" value="RHEA"/>
</dbReference>
<keyword evidence="6 9" id="KW-0067">ATP-binding</keyword>
<evidence type="ECO:0000256" key="3">
    <source>
        <dbReference type="ARBA" id="ARBA00022679"/>
    </source>
</evidence>
<dbReference type="FunFam" id="1.10.510.10:FF:000454">
    <property type="entry name" value="Uncharacterized protein"/>
    <property type="match status" value="1"/>
</dbReference>
<dbReference type="OMA" id="TEREQAC"/>
<dbReference type="Gene3D" id="3.30.200.20">
    <property type="entry name" value="Phosphorylase Kinase, domain 1"/>
    <property type="match status" value="1"/>
</dbReference>
<feature type="domain" description="AGC-kinase C-terminal" evidence="13">
    <location>
        <begin position="274"/>
        <end position="359"/>
    </location>
</feature>
<protein>
    <recommendedName>
        <fullName evidence="1">non-specific serine/threonine protein kinase</fullName>
        <ecNumber evidence="1">2.7.11.1</ecNumber>
    </recommendedName>
</protein>
<dbReference type="EC" id="2.7.11.1" evidence="1"/>
<organism evidence="14 15">
    <name type="scientific">Ichthyophthirius multifiliis</name>
    <name type="common">White spot disease agent</name>
    <name type="synonym">Ich</name>
    <dbReference type="NCBI Taxonomy" id="5932"/>
    <lineage>
        <taxon>Eukaryota</taxon>
        <taxon>Sar</taxon>
        <taxon>Alveolata</taxon>
        <taxon>Ciliophora</taxon>
        <taxon>Intramacronucleata</taxon>
        <taxon>Oligohymenophorea</taxon>
        <taxon>Hymenostomatida</taxon>
        <taxon>Ophryoglenina</taxon>
        <taxon>Ichthyophthirius</taxon>
    </lineage>
</organism>
<dbReference type="Gene3D" id="1.10.510.10">
    <property type="entry name" value="Transferase(Phosphotransferase) domain 1"/>
    <property type="match status" value="1"/>
</dbReference>
<dbReference type="PANTHER" id="PTHR24356:SF374">
    <property type="entry name" value="PROTEIN KINASE DOMAIN-CONTAINING PROTEIN"/>
    <property type="match status" value="1"/>
</dbReference>
<evidence type="ECO:0000256" key="4">
    <source>
        <dbReference type="ARBA" id="ARBA00022741"/>
    </source>
</evidence>
<evidence type="ECO:0000259" key="12">
    <source>
        <dbReference type="PROSITE" id="PS50011"/>
    </source>
</evidence>
<dbReference type="PROSITE" id="PS00107">
    <property type="entry name" value="PROTEIN_KINASE_ATP"/>
    <property type="match status" value="1"/>
</dbReference>
<reference evidence="14 15" key="1">
    <citation type="submission" date="2011-07" db="EMBL/GenBank/DDBJ databases">
        <authorList>
            <person name="Coyne R."/>
            <person name="Brami D."/>
            <person name="Johnson J."/>
            <person name="Hostetler J."/>
            <person name="Hannick L."/>
            <person name="Clark T."/>
            <person name="Cassidy-Hanley D."/>
            <person name="Inman J."/>
        </authorList>
    </citation>
    <scope>NUCLEOTIDE SEQUENCE [LARGE SCALE GENOMIC DNA]</scope>
    <source>
        <strain evidence="14 15">G5</strain>
    </source>
</reference>
<dbReference type="SMART" id="SM00220">
    <property type="entry name" value="S_TKc"/>
    <property type="match status" value="1"/>
</dbReference>
<evidence type="ECO:0000313" key="15">
    <source>
        <dbReference type="Proteomes" id="UP000008983"/>
    </source>
</evidence>
<dbReference type="OrthoDB" id="270458at2759"/>
<comment type="catalytic activity">
    <reaction evidence="8">
        <text>L-seryl-[protein] + ATP = O-phospho-L-seryl-[protein] + ADP + H(+)</text>
        <dbReference type="Rhea" id="RHEA:17989"/>
        <dbReference type="Rhea" id="RHEA-COMP:9863"/>
        <dbReference type="Rhea" id="RHEA-COMP:11604"/>
        <dbReference type="ChEBI" id="CHEBI:15378"/>
        <dbReference type="ChEBI" id="CHEBI:29999"/>
        <dbReference type="ChEBI" id="CHEBI:30616"/>
        <dbReference type="ChEBI" id="CHEBI:83421"/>
        <dbReference type="ChEBI" id="CHEBI:456216"/>
        <dbReference type="EC" id="2.7.11.1"/>
    </reaction>
</comment>
<keyword evidence="2 10" id="KW-0723">Serine/threonine-protein kinase</keyword>
<dbReference type="GeneID" id="14910570"/>
<dbReference type="SUPFAM" id="SSF56112">
    <property type="entry name" value="Protein kinase-like (PK-like)"/>
    <property type="match status" value="1"/>
</dbReference>
<dbReference type="AlphaFoldDB" id="G0QK78"/>
<dbReference type="InterPro" id="IPR008271">
    <property type="entry name" value="Ser/Thr_kinase_AS"/>
</dbReference>
<evidence type="ECO:0000256" key="10">
    <source>
        <dbReference type="RuleBase" id="RU000304"/>
    </source>
</evidence>
<evidence type="ECO:0000256" key="9">
    <source>
        <dbReference type="PROSITE-ProRule" id="PRU10141"/>
    </source>
</evidence>
<evidence type="ECO:0000256" key="2">
    <source>
        <dbReference type="ARBA" id="ARBA00022527"/>
    </source>
</evidence>
<evidence type="ECO:0000259" key="13">
    <source>
        <dbReference type="PROSITE" id="PS51285"/>
    </source>
</evidence>
<name>G0QK78_ICHMU</name>
<dbReference type="PROSITE" id="PS00108">
    <property type="entry name" value="PROTEIN_KINASE_ST"/>
    <property type="match status" value="1"/>
</dbReference>
<dbReference type="InterPro" id="IPR000719">
    <property type="entry name" value="Prot_kinase_dom"/>
</dbReference>
<keyword evidence="14" id="KW-0328">Glycosyltransferase</keyword>
<feature type="region of interest" description="Disordered" evidence="11">
    <location>
        <begin position="406"/>
        <end position="430"/>
    </location>
</feature>
<comment type="catalytic activity">
    <reaction evidence="7">
        <text>L-threonyl-[protein] + ATP = O-phospho-L-threonyl-[protein] + ADP + H(+)</text>
        <dbReference type="Rhea" id="RHEA:46608"/>
        <dbReference type="Rhea" id="RHEA-COMP:11060"/>
        <dbReference type="Rhea" id="RHEA-COMP:11605"/>
        <dbReference type="ChEBI" id="CHEBI:15378"/>
        <dbReference type="ChEBI" id="CHEBI:30013"/>
        <dbReference type="ChEBI" id="CHEBI:30616"/>
        <dbReference type="ChEBI" id="CHEBI:61977"/>
        <dbReference type="ChEBI" id="CHEBI:456216"/>
        <dbReference type="EC" id="2.7.11.1"/>
    </reaction>
</comment>
<comment type="similarity">
    <text evidence="10">Belongs to the protein kinase superfamily.</text>
</comment>
<dbReference type="PROSITE" id="PS50011">
    <property type="entry name" value="PROTEIN_KINASE_DOM"/>
    <property type="match status" value="1"/>
</dbReference>
<dbReference type="EMBL" id="GL983136">
    <property type="protein sequence ID" value="EGR34376.1"/>
    <property type="molecule type" value="Genomic_DNA"/>
</dbReference>
<gene>
    <name evidence="14" type="ORF">IMG5_014050</name>
</gene>
<feature type="domain" description="Protein kinase" evidence="12">
    <location>
        <begin position="22"/>
        <end position="273"/>
    </location>
</feature>
<keyword evidence="3 14" id="KW-0808">Transferase</keyword>
<dbReference type="InterPro" id="IPR000961">
    <property type="entry name" value="AGC-kinase_C"/>
</dbReference>
<evidence type="ECO:0000256" key="7">
    <source>
        <dbReference type="ARBA" id="ARBA00047899"/>
    </source>
</evidence>
<dbReference type="RefSeq" id="XP_004039680.1">
    <property type="nucleotide sequence ID" value="XM_004039632.1"/>
</dbReference>
<keyword evidence="5 14" id="KW-0418">Kinase</keyword>
<evidence type="ECO:0000256" key="1">
    <source>
        <dbReference type="ARBA" id="ARBA00012513"/>
    </source>
</evidence>
<dbReference type="eggNOG" id="KOG0616">
    <property type="taxonomic scope" value="Eukaryota"/>
</dbReference>
<proteinExistence type="inferred from homology"/>
<evidence type="ECO:0000256" key="5">
    <source>
        <dbReference type="ARBA" id="ARBA00022777"/>
    </source>
</evidence>
<evidence type="ECO:0000256" key="6">
    <source>
        <dbReference type="ARBA" id="ARBA00022840"/>
    </source>
</evidence>
<dbReference type="Pfam" id="PF00069">
    <property type="entry name" value="Pkinase"/>
    <property type="match status" value="1"/>
</dbReference>
<dbReference type="InterPro" id="IPR011009">
    <property type="entry name" value="Kinase-like_dom_sf"/>
</dbReference>
<sequence length="456" mass="53048">MGNCATQQENLKKKSSFNVQGYIFNDIIGKGGYGKVWHVTKRKNKQNYAMKIMSKVKILSKKSVTSVLNERKLLAFLQHPLIIGIECSFQDRDNLYLVMPYISGGDLRFHLQKNQFNEQHCIISSLEYIHQNNILHRDVKPENLIFDENGYVKITDFGISRLWRLQNSNETSGTPGYMAPEILMRQNYGIAVDYYALGVILYELAMGRRPYKATDRQELREQIMAKQVQIKIDEVPKGWSLESIDFINLLIQRKPQNRLGVNGPQEVKNHIWLKTVSWQKIYSQELEAPYKPQVYIFFFFLNIFFFSIKKCQNYYNNNNLKSEQSDIDKQNLILLRKNDVQSLFKGYEFDLVNNKREQSATLIEDKCIEETNNSKTCADYTDQLIKQMAQQLTKSPNANQKSINQKNIQQNQQKDDCKQNIQGNASNGNINKIVNQNSMICNNKEKTNNNNNSNNN</sequence>
<dbReference type="GO" id="GO:0005524">
    <property type="term" value="F:ATP binding"/>
    <property type="evidence" value="ECO:0007669"/>
    <property type="project" value="UniProtKB-UniRule"/>
</dbReference>
<keyword evidence="15" id="KW-1185">Reference proteome</keyword>
<dbReference type="GO" id="GO:0016757">
    <property type="term" value="F:glycosyltransferase activity"/>
    <property type="evidence" value="ECO:0007669"/>
    <property type="project" value="UniProtKB-KW"/>
</dbReference>
<evidence type="ECO:0000256" key="8">
    <source>
        <dbReference type="ARBA" id="ARBA00048679"/>
    </source>
</evidence>
<dbReference type="PROSITE" id="PS51285">
    <property type="entry name" value="AGC_KINASE_CTER"/>
    <property type="match status" value="1"/>
</dbReference>
<dbReference type="Proteomes" id="UP000008983">
    <property type="component" value="Unassembled WGS sequence"/>
</dbReference>
<dbReference type="STRING" id="857967.G0QK78"/>
<dbReference type="InParanoid" id="G0QK78"/>
<dbReference type="InterPro" id="IPR017441">
    <property type="entry name" value="Protein_kinase_ATP_BS"/>
</dbReference>
<accession>G0QK78</accession>
<keyword evidence="4 9" id="KW-0547">Nucleotide-binding</keyword>
<dbReference type="PANTHER" id="PTHR24356">
    <property type="entry name" value="SERINE/THREONINE-PROTEIN KINASE"/>
    <property type="match status" value="1"/>
</dbReference>
<dbReference type="GO" id="GO:0004674">
    <property type="term" value="F:protein serine/threonine kinase activity"/>
    <property type="evidence" value="ECO:0007669"/>
    <property type="project" value="UniProtKB-KW"/>
</dbReference>
<evidence type="ECO:0000313" key="14">
    <source>
        <dbReference type="EMBL" id="EGR34376.1"/>
    </source>
</evidence>
<dbReference type="InterPro" id="IPR050236">
    <property type="entry name" value="Ser_Thr_kinase_AGC"/>
</dbReference>
<evidence type="ECO:0000256" key="11">
    <source>
        <dbReference type="SAM" id="MobiDB-lite"/>
    </source>
</evidence>